<dbReference type="CDD" id="cd00067">
    <property type="entry name" value="GAL4"/>
    <property type="match status" value="1"/>
</dbReference>
<feature type="domain" description="Zn(2)-C6 fungal-type" evidence="2">
    <location>
        <begin position="159"/>
        <end position="195"/>
    </location>
</feature>
<feature type="compositionally biased region" description="Low complexity" evidence="1">
    <location>
        <begin position="109"/>
        <end position="119"/>
    </location>
</feature>
<dbReference type="GO" id="GO:0008270">
    <property type="term" value="F:zinc ion binding"/>
    <property type="evidence" value="ECO:0007669"/>
    <property type="project" value="InterPro"/>
</dbReference>
<dbReference type="EMBL" id="SPNW01000001">
    <property type="protein sequence ID" value="TIA93604.1"/>
    <property type="molecule type" value="Genomic_DNA"/>
</dbReference>
<dbReference type="OrthoDB" id="10607768at2759"/>
<evidence type="ECO:0000313" key="4">
    <source>
        <dbReference type="Proteomes" id="UP000310189"/>
    </source>
</evidence>
<dbReference type="SUPFAM" id="SSF57701">
    <property type="entry name" value="Zn2/Cys6 DNA-binding domain"/>
    <property type="match status" value="1"/>
</dbReference>
<accession>A0A4T0G0E6</accession>
<feature type="compositionally biased region" description="Low complexity" evidence="1">
    <location>
        <begin position="8"/>
        <end position="18"/>
    </location>
</feature>
<feature type="compositionally biased region" description="Low complexity" evidence="1">
    <location>
        <begin position="42"/>
        <end position="75"/>
    </location>
</feature>
<organism evidence="3 4">
    <name type="scientific">Wallemia hederae</name>
    <dbReference type="NCBI Taxonomy" id="1540922"/>
    <lineage>
        <taxon>Eukaryota</taxon>
        <taxon>Fungi</taxon>
        <taxon>Dikarya</taxon>
        <taxon>Basidiomycota</taxon>
        <taxon>Wallemiomycotina</taxon>
        <taxon>Wallemiomycetes</taxon>
        <taxon>Wallemiales</taxon>
        <taxon>Wallemiaceae</taxon>
        <taxon>Wallemia</taxon>
    </lineage>
</organism>
<sequence length="363" mass="40625">MNHRFSETQTQTQTKQLPKPFPLPLPEAVSSSRGSHSHSHGHSNGAHTQSQSQSQYQNQNQSQQQSNAATANQSNHHNHSTYNPPKSIYSGPIPPPSLFRNNDSSNNAPTLPTLTTLPPISSVTRKRKSSEQSSGGVSVSDEQPEQQRGKKGRSARRRACEECARAKARCKVEPGDGDTPPMCTRCKMYGHTCILPEGYVVDNEWMDDETPKKRGRRNTINADSRDVKKEWDWEREREMQRRMSEAAWQYHLSPPTSYQYVPLLPQQQQRYTYPGIQYPPSPAPSIDVAFLQAEMASHPFLRNIAGYDLGRLSLFLSAAVRVGLSNIAQPDDQPGQSSQGSQQPHQPLQPHAPHPSQTPHDSR</sequence>
<name>A0A4T0G0E6_9BASI</name>
<feature type="compositionally biased region" description="Low complexity" evidence="1">
    <location>
        <begin position="131"/>
        <end position="141"/>
    </location>
</feature>
<dbReference type="Gene3D" id="4.10.240.10">
    <property type="entry name" value="Zn(2)-C6 fungal-type DNA-binding domain"/>
    <property type="match status" value="1"/>
</dbReference>
<evidence type="ECO:0000256" key="1">
    <source>
        <dbReference type="SAM" id="MobiDB-lite"/>
    </source>
</evidence>
<keyword evidence="4" id="KW-1185">Reference proteome</keyword>
<feature type="compositionally biased region" description="Low complexity" evidence="1">
    <location>
        <begin position="328"/>
        <end position="357"/>
    </location>
</feature>
<dbReference type="InterPro" id="IPR036864">
    <property type="entry name" value="Zn2-C6_fun-type_DNA-bd_sf"/>
</dbReference>
<gene>
    <name evidence="3" type="ORF">E3P99_00009</name>
</gene>
<evidence type="ECO:0000313" key="3">
    <source>
        <dbReference type="EMBL" id="TIA93604.1"/>
    </source>
</evidence>
<proteinExistence type="predicted"/>
<dbReference type="AlphaFoldDB" id="A0A4T0G0E6"/>
<evidence type="ECO:0000259" key="2">
    <source>
        <dbReference type="PROSITE" id="PS50048"/>
    </source>
</evidence>
<feature type="compositionally biased region" description="Polar residues" evidence="1">
    <location>
        <begin position="99"/>
        <end position="108"/>
    </location>
</feature>
<feature type="region of interest" description="Disordered" evidence="1">
    <location>
        <begin position="327"/>
        <end position="363"/>
    </location>
</feature>
<dbReference type="Proteomes" id="UP000310189">
    <property type="component" value="Unassembled WGS sequence"/>
</dbReference>
<dbReference type="PROSITE" id="PS00463">
    <property type="entry name" value="ZN2_CY6_FUNGAL_1"/>
    <property type="match status" value="1"/>
</dbReference>
<protein>
    <recommendedName>
        <fullName evidence="2">Zn(2)-C6 fungal-type domain-containing protein</fullName>
    </recommendedName>
</protein>
<comment type="caution">
    <text evidence="3">The sequence shown here is derived from an EMBL/GenBank/DDBJ whole genome shotgun (WGS) entry which is preliminary data.</text>
</comment>
<feature type="region of interest" description="Disordered" evidence="1">
    <location>
        <begin position="1"/>
        <end position="157"/>
    </location>
</feature>
<reference evidence="3 4" key="1">
    <citation type="submission" date="2019-03" db="EMBL/GenBank/DDBJ databases">
        <title>Sequencing 23 genomes of Wallemia ichthyophaga.</title>
        <authorList>
            <person name="Gostincar C."/>
        </authorList>
    </citation>
    <scope>NUCLEOTIDE SEQUENCE [LARGE SCALE GENOMIC DNA]</scope>
    <source>
        <strain evidence="3 4">EXF-5753</strain>
    </source>
</reference>
<dbReference type="GO" id="GO:0000981">
    <property type="term" value="F:DNA-binding transcription factor activity, RNA polymerase II-specific"/>
    <property type="evidence" value="ECO:0007669"/>
    <property type="project" value="InterPro"/>
</dbReference>
<dbReference type="InterPro" id="IPR001138">
    <property type="entry name" value="Zn2Cys6_DnaBD"/>
</dbReference>
<dbReference type="PROSITE" id="PS50048">
    <property type="entry name" value="ZN2_CY6_FUNGAL_2"/>
    <property type="match status" value="1"/>
</dbReference>